<proteinExistence type="predicted"/>
<name>A0A1J5SEX0_9ZZZZ</name>
<dbReference type="AlphaFoldDB" id="A0A1J5SEX0"/>
<dbReference type="SMART" id="SM00331">
    <property type="entry name" value="PP2C_SIG"/>
    <property type="match status" value="1"/>
</dbReference>
<dbReference type="PROSITE" id="PS51746">
    <property type="entry name" value="PPM_2"/>
    <property type="match status" value="1"/>
</dbReference>
<dbReference type="GO" id="GO:0004722">
    <property type="term" value="F:protein serine/threonine phosphatase activity"/>
    <property type="evidence" value="ECO:0007669"/>
    <property type="project" value="UniProtKB-EC"/>
</dbReference>
<protein>
    <submittedName>
        <fullName evidence="2">Serine/threonine phosphatase stp</fullName>
        <ecNumber evidence="2">3.1.3.16</ecNumber>
    </submittedName>
</protein>
<feature type="domain" description="PPM-type phosphatase" evidence="1">
    <location>
        <begin position="2"/>
        <end position="247"/>
    </location>
</feature>
<evidence type="ECO:0000259" key="1">
    <source>
        <dbReference type="PROSITE" id="PS51746"/>
    </source>
</evidence>
<dbReference type="Gene3D" id="3.60.40.10">
    <property type="entry name" value="PPM-type phosphatase domain"/>
    <property type="match status" value="1"/>
</dbReference>
<keyword evidence="2" id="KW-0378">Hydrolase</keyword>
<dbReference type="InterPro" id="IPR001932">
    <property type="entry name" value="PPM-type_phosphatase-like_dom"/>
</dbReference>
<reference evidence="2" key="1">
    <citation type="submission" date="2016-10" db="EMBL/GenBank/DDBJ databases">
        <title>Sequence of Gallionella enrichment culture.</title>
        <authorList>
            <person name="Poehlein A."/>
            <person name="Muehling M."/>
            <person name="Daniel R."/>
        </authorList>
    </citation>
    <scope>NUCLEOTIDE SEQUENCE</scope>
</reference>
<dbReference type="EC" id="3.1.3.16" evidence="2"/>
<dbReference type="EMBL" id="MLJW01000072">
    <property type="protein sequence ID" value="OIR02749.1"/>
    <property type="molecule type" value="Genomic_DNA"/>
</dbReference>
<organism evidence="2">
    <name type="scientific">mine drainage metagenome</name>
    <dbReference type="NCBI Taxonomy" id="410659"/>
    <lineage>
        <taxon>unclassified sequences</taxon>
        <taxon>metagenomes</taxon>
        <taxon>ecological metagenomes</taxon>
    </lineage>
</organism>
<dbReference type="CDD" id="cd00143">
    <property type="entry name" value="PP2Cc"/>
    <property type="match status" value="1"/>
</dbReference>
<comment type="caution">
    <text evidence="2">The sequence shown here is derived from an EMBL/GenBank/DDBJ whole genome shotgun (WGS) entry which is preliminary data.</text>
</comment>
<dbReference type="InterPro" id="IPR036457">
    <property type="entry name" value="PPM-type-like_dom_sf"/>
</dbReference>
<dbReference type="Pfam" id="PF13672">
    <property type="entry name" value="PP2C_2"/>
    <property type="match status" value="1"/>
</dbReference>
<gene>
    <name evidence="2" type="primary">stp_6</name>
    <name evidence="2" type="ORF">GALL_152020</name>
</gene>
<dbReference type="PANTHER" id="PTHR13832:SF827">
    <property type="entry name" value="PROTEIN PHOSPHATASE 1L"/>
    <property type="match status" value="1"/>
</dbReference>
<accession>A0A1J5SEX0</accession>
<dbReference type="InterPro" id="IPR015655">
    <property type="entry name" value="PP2C"/>
</dbReference>
<dbReference type="PANTHER" id="PTHR13832">
    <property type="entry name" value="PROTEIN PHOSPHATASE 2C"/>
    <property type="match status" value="1"/>
</dbReference>
<evidence type="ECO:0000313" key="2">
    <source>
        <dbReference type="EMBL" id="OIR02749.1"/>
    </source>
</evidence>
<sequence length="308" mass="33676">MKFSVYQVSRRGARLANEDRMGYCYTHDSVLLGLADGMGGHPRGDMAAQLALQTIAAMFQREAKPALDDVRTFLRRAILAAHEQIQRYAKAHSLSDFPRTTVVLCVLQKGVAQWAHVGDSRLYYLRNGALLTRTRDHSHAEQRMLRAGEGAALDATLDGGAVNRNVLYTCLGSPQLPFVEIGVPQSLSPGDLVMLCSDGLWSQLPEATIVRLLSERVLSDAVPEMVELALRQNAAESDNVTALAMEWEAEAERDTTQGVSTEGIKPGVFASTFQSGLPDMQPDELDDAAIERSIAEINEAIRRAAARK</sequence>
<dbReference type="SUPFAM" id="SSF81606">
    <property type="entry name" value="PP2C-like"/>
    <property type="match status" value="1"/>
</dbReference>
<dbReference type="SMART" id="SM00332">
    <property type="entry name" value="PP2Cc"/>
    <property type="match status" value="1"/>
</dbReference>